<proteinExistence type="predicted"/>
<sequence>RRRRVVREDEAVRPMSNRGTVMLSAKPSTIWKDYTPTSLGGHVGTLTAGAEHLKKSCESHVNDSAGPILIEGIVGCSKSMGRVKFGPHPTADHIFNKTQVSLSYEVIADPLREEMENLAILSNNQTHAKITENTDKTSYANAVRSCDTLKRGEANSSEVGEMTQNITTGEPSTELERGELTTMEISTI</sequence>
<dbReference type="Proteomes" id="UP000823775">
    <property type="component" value="Unassembled WGS sequence"/>
</dbReference>
<name>A0ABS8TRB1_DATST</name>
<keyword evidence="2" id="KW-1185">Reference proteome</keyword>
<dbReference type="EMBL" id="JACEIK010001921">
    <property type="protein sequence ID" value="MCD7473110.1"/>
    <property type="molecule type" value="Genomic_DNA"/>
</dbReference>
<accession>A0ABS8TRB1</accession>
<organism evidence="1 2">
    <name type="scientific">Datura stramonium</name>
    <name type="common">Jimsonweed</name>
    <name type="synonym">Common thornapple</name>
    <dbReference type="NCBI Taxonomy" id="4076"/>
    <lineage>
        <taxon>Eukaryota</taxon>
        <taxon>Viridiplantae</taxon>
        <taxon>Streptophyta</taxon>
        <taxon>Embryophyta</taxon>
        <taxon>Tracheophyta</taxon>
        <taxon>Spermatophyta</taxon>
        <taxon>Magnoliopsida</taxon>
        <taxon>eudicotyledons</taxon>
        <taxon>Gunneridae</taxon>
        <taxon>Pentapetalae</taxon>
        <taxon>asterids</taxon>
        <taxon>lamiids</taxon>
        <taxon>Solanales</taxon>
        <taxon>Solanaceae</taxon>
        <taxon>Solanoideae</taxon>
        <taxon>Datureae</taxon>
        <taxon>Datura</taxon>
    </lineage>
</organism>
<comment type="caution">
    <text evidence="1">The sequence shown here is derived from an EMBL/GenBank/DDBJ whole genome shotgun (WGS) entry which is preliminary data.</text>
</comment>
<evidence type="ECO:0000313" key="1">
    <source>
        <dbReference type="EMBL" id="MCD7473110.1"/>
    </source>
</evidence>
<feature type="non-terminal residue" evidence="1">
    <location>
        <position position="1"/>
    </location>
</feature>
<gene>
    <name evidence="1" type="ORF">HAX54_014733</name>
</gene>
<reference evidence="1 2" key="1">
    <citation type="journal article" date="2021" name="BMC Genomics">
        <title>Datura genome reveals duplications of psychoactive alkaloid biosynthetic genes and high mutation rate following tissue culture.</title>
        <authorList>
            <person name="Rajewski A."/>
            <person name="Carter-House D."/>
            <person name="Stajich J."/>
            <person name="Litt A."/>
        </authorList>
    </citation>
    <scope>NUCLEOTIDE SEQUENCE [LARGE SCALE GENOMIC DNA]</scope>
    <source>
        <strain evidence="1">AR-01</strain>
    </source>
</reference>
<protein>
    <submittedName>
        <fullName evidence="1">Uncharacterized protein</fullName>
    </submittedName>
</protein>
<evidence type="ECO:0000313" key="2">
    <source>
        <dbReference type="Proteomes" id="UP000823775"/>
    </source>
</evidence>